<feature type="domain" description="Carboxylesterase type B" evidence="4">
    <location>
        <begin position="42"/>
        <end position="553"/>
    </location>
</feature>
<dbReference type="RefSeq" id="XP_033461889.1">
    <property type="nucleotide sequence ID" value="XM_033602457.1"/>
</dbReference>
<dbReference type="InterPro" id="IPR002018">
    <property type="entry name" value="CarbesteraseB"/>
</dbReference>
<proteinExistence type="inferred from homology"/>
<dbReference type="PROSITE" id="PS00122">
    <property type="entry name" value="CARBOXYLESTERASE_B_1"/>
    <property type="match status" value="1"/>
</dbReference>
<keyword evidence="3" id="KW-0732">Signal</keyword>
<evidence type="ECO:0000256" key="2">
    <source>
        <dbReference type="ARBA" id="ARBA00022801"/>
    </source>
</evidence>
<name>A0A6J3MAH0_9PEZI</name>
<dbReference type="InterPro" id="IPR019826">
    <property type="entry name" value="Carboxylesterase_B_AS"/>
</dbReference>
<protein>
    <recommendedName>
        <fullName evidence="3">Carboxylic ester hydrolase</fullName>
        <ecNumber evidence="3">3.1.1.-</ecNumber>
    </recommendedName>
</protein>
<accession>A0A6J3MAH0</accession>
<dbReference type="Pfam" id="PF00135">
    <property type="entry name" value="COesterase"/>
    <property type="match status" value="1"/>
</dbReference>
<evidence type="ECO:0000259" key="4">
    <source>
        <dbReference type="Pfam" id="PF00135"/>
    </source>
</evidence>
<dbReference type="EC" id="3.1.1.-" evidence="3"/>
<reference evidence="6" key="1">
    <citation type="submission" date="2020-01" db="EMBL/GenBank/DDBJ databases">
        <authorList>
            <consortium name="DOE Joint Genome Institute"/>
            <person name="Haridas S."/>
            <person name="Albert R."/>
            <person name="Binder M."/>
            <person name="Bloem J."/>
            <person name="Labutti K."/>
            <person name="Salamov A."/>
            <person name="Andreopoulos B."/>
            <person name="Baker S.E."/>
            <person name="Barry K."/>
            <person name="Bills G."/>
            <person name="Bluhm B.H."/>
            <person name="Cannon C."/>
            <person name="Castanera R."/>
            <person name="Culley D.E."/>
            <person name="Daum C."/>
            <person name="Ezra D."/>
            <person name="Gonzalez J.B."/>
            <person name="Henrissat B."/>
            <person name="Kuo A."/>
            <person name="Liang C."/>
            <person name="Lipzen A."/>
            <person name="Lutzoni F."/>
            <person name="Magnuson J."/>
            <person name="Mondo S."/>
            <person name="Nolan M."/>
            <person name="Ohm R."/>
            <person name="Pangilinan J."/>
            <person name="Park H.-J."/>
            <person name="Ramirez L."/>
            <person name="Alfaro M."/>
            <person name="Sun H."/>
            <person name="Tritt A."/>
            <person name="Yoshinaga Y."/>
            <person name="Zwiers L.-H."/>
            <person name="Turgeon B.G."/>
            <person name="Goodwin S.B."/>
            <person name="Spatafora J.W."/>
            <person name="Crous P.W."/>
            <person name="Grigoriev I.V."/>
        </authorList>
    </citation>
    <scope>NUCLEOTIDE SEQUENCE</scope>
    <source>
        <strain evidence="6">CBS 342.82</strain>
    </source>
</reference>
<comment type="similarity">
    <text evidence="1 3">Belongs to the type-B carboxylesterase/lipase family.</text>
</comment>
<sequence length="559" mass="60383">MFTNMIGASTALLLASATLINAQTLPTVDLSYALHQAIDYNSTGKLYTFSNIRYAAPPVGKLRFKAPVAPSTNRTLTNGSDKNGACPSGLPNWLSAAYPFIGAYLGGQRNFTRDSFNVPPPGGPSNPSDAGTPEDCLFLDVVTPKAIFDKANTTGNTGAPVLVWIYGGGYTFGSKTQYGSPAGLISRSQGKGDAGVVYVAMNYRIGAFGWLSGPTFQGDGGIANAGLYDQRLALKWVQDNIAKFGGDPKRVTVFGESAGAGSIMHQITAFGGRSDIQFQNAVLQSPAFAPILSNHQQEAFYNDFLRLAGVSNFAQLQALPYGRLQSANLQQIQNSSYGTFTFGPVVDGVIAPQSPGQLLSKGQFYKNVKVMTGHNSNEGILFTPYYINNDEVFRSELIKLLPNLGAFPDTVDYIMNTMYPADYSGKQGYTDIIGRVIKAISEGIFNCNTVYLAKAFGNQTYSYEFAIPPGIHGNDISSTFYNGNDVPSVPVALAMQQYIASFALKAGSPNYFLGKPNAPWFPVYGRNSSVQILNSTSFKQANDPYNNYRCTYWQKALFE</sequence>
<reference evidence="6" key="2">
    <citation type="submission" date="2020-04" db="EMBL/GenBank/DDBJ databases">
        <authorList>
            <consortium name="NCBI Genome Project"/>
        </authorList>
    </citation>
    <scope>NUCLEOTIDE SEQUENCE</scope>
    <source>
        <strain evidence="6">CBS 342.82</strain>
    </source>
</reference>
<evidence type="ECO:0000256" key="3">
    <source>
        <dbReference type="RuleBase" id="RU361235"/>
    </source>
</evidence>
<keyword evidence="5" id="KW-1185">Reference proteome</keyword>
<gene>
    <name evidence="6" type="ORF">K489DRAFT_351827</name>
</gene>
<feature type="chain" id="PRO_5027134395" description="Carboxylic ester hydrolase" evidence="3">
    <location>
        <begin position="23"/>
        <end position="559"/>
    </location>
</feature>
<dbReference type="OrthoDB" id="408631at2759"/>
<dbReference type="AlphaFoldDB" id="A0A6J3MAH0"/>
<dbReference type="Gene3D" id="3.40.50.1820">
    <property type="entry name" value="alpha/beta hydrolase"/>
    <property type="match status" value="1"/>
</dbReference>
<evidence type="ECO:0000313" key="5">
    <source>
        <dbReference type="Proteomes" id="UP000504637"/>
    </source>
</evidence>
<dbReference type="GO" id="GO:0016787">
    <property type="term" value="F:hydrolase activity"/>
    <property type="evidence" value="ECO:0007669"/>
    <property type="project" value="UniProtKB-KW"/>
</dbReference>
<dbReference type="SUPFAM" id="SSF53474">
    <property type="entry name" value="alpha/beta-Hydrolases"/>
    <property type="match status" value="1"/>
</dbReference>
<dbReference type="PROSITE" id="PS00941">
    <property type="entry name" value="CARBOXYLESTERASE_B_2"/>
    <property type="match status" value="1"/>
</dbReference>
<keyword evidence="2 3" id="KW-0378">Hydrolase</keyword>
<dbReference type="GeneID" id="54360257"/>
<reference evidence="6" key="3">
    <citation type="submission" date="2025-08" db="UniProtKB">
        <authorList>
            <consortium name="RefSeq"/>
        </authorList>
    </citation>
    <scope>IDENTIFICATION</scope>
    <source>
        <strain evidence="6">CBS 342.82</strain>
    </source>
</reference>
<evidence type="ECO:0000256" key="1">
    <source>
        <dbReference type="ARBA" id="ARBA00005964"/>
    </source>
</evidence>
<dbReference type="InterPro" id="IPR050309">
    <property type="entry name" value="Type-B_Carboxylest/Lipase"/>
</dbReference>
<dbReference type="Proteomes" id="UP000504637">
    <property type="component" value="Unplaced"/>
</dbReference>
<dbReference type="PANTHER" id="PTHR11559">
    <property type="entry name" value="CARBOXYLESTERASE"/>
    <property type="match status" value="1"/>
</dbReference>
<dbReference type="InterPro" id="IPR029058">
    <property type="entry name" value="AB_hydrolase_fold"/>
</dbReference>
<dbReference type="InterPro" id="IPR019819">
    <property type="entry name" value="Carboxylesterase_B_CS"/>
</dbReference>
<evidence type="ECO:0000313" key="6">
    <source>
        <dbReference type="RefSeq" id="XP_033461889.1"/>
    </source>
</evidence>
<organism evidence="6">
    <name type="scientific">Dissoconium aciculare CBS 342.82</name>
    <dbReference type="NCBI Taxonomy" id="1314786"/>
    <lineage>
        <taxon>Eukaryota</taxon>
        <taxon>Fungi</taxon>
        <taxon>Dikarya</taxon>
        <taxon>Ascomycota</taxon>
        <taxon>Pezizomycotina</taxon>
        <taxon>Dothideomycetes</taxon>
        <taxon>Dothideomycetidae</taxon>
        <taxon>Mycosphaerellales</taxon>
        <taxon>Dissoconiaceae</taxon>
        <taxon>Dissoconium</taxon>
    </lineage>
</organism>
<feature type="signal peptide" evidence="3">
    <location>
        <begin position="1"/>
        <end position="22"/>
    </location>
</feature>